<evidence type="ECO:0000313" key="3">
    <source>
        <dbReference type="EMBL" id="MPM43174.1"/>
    </source>
</evidence>
<dbReference type="EMBL" id="VSSQ01010004">
    <property type="protein sequence ID" value="MPM43174.1"/>
    <property type="molecule type" value="Genomic_DNA"/>
</dbReference>
<dbReference type="InterPro" id="IPR043143">
    <property type="entry name" value="Mal/L-sulf/L-lact_DH-like_NADP"/>
</dbReference>
<evidence type="ECO:0000256" key="1">
    <source>
        <dbReference type="ARBA" id="ARBA00006056"/>
    </source>
</evidence>
<keyword evidence="2 3" id="KW-0560">Oxidoreductase</keyword>
<name>A0A645A025_9ZZZZ</name>
<evidence type="ECO:0000256" key="2">
    <source>
        <dbReference type="ARBA" id="ARBA00023002"/>
    </source>
</evidence>
<comment type="similarity">
    <text evidence="1">Belongs to the LDH2/MDH2 oxidoreductase family.</text>
</comment>
<dbReference type="PANTHER" id="PTHR11091:SF0">
    <property type="entry name" value="MALATE DEHYDROGENASE"/>
    <property type="match status" value="1"/>
</dbReference>
<dbReference type="GO" id="GO:0016491">
    <property type="term" value="F:oxidoreductase activity"/>
    <property type="evidence" value="ECO:0007669"/>
    <property type="project" value="UniProtKB-KW"/>
</dbReference>
<sequence>MAHAPAPDSIYIPSESLRSFMERVFAALGVPGEDARITADVLLEADLRGIDSHGIGRLSIYVGRLLSGSQNPKAPLAIVAEAPGTALLDGGAGMGQVIAVRAMELAIRKAKETGIAGVAARNSSHFGFAGYFPLMAADKGMIGMAFTNARPSICPTFGTEPMLGTNPIAFAAPTDLDFPFLFDAATSIIQRGTVELHDRLHVRLPDNLVIGPSGESLSDPAGILQGMLRDSAALLPLGGRGEEGGGHKGYGLAILVEILSAALQNGPYLKHVTGVGMGHFFLAIDISKFLPVETFRKITGAILRDLQNSRKEPGRDRIFVSGEKEHLTRLERLKTGIPLPPDFVEKLRHMAEHVGVEPLR</sequence>
<proteinExistence type="inferred from homology"/>
<dbReference type="Gene3D" id="1.10.1530.10">
    <property type="match status" value="1"/>
</dbReference>
<dbReference type="InterPro" id="IPR036111">
    <property type="entry name" value="Mal/L-sulfo/L-lacto_DH-like_sf"/>
</dbReference>
<dbReference type="Gene3D" id="3.30.1370.60">
    <property type="entry name" value="Hypothetical oxidoreductase yiak, domain 2"/>
    <property type="match status" value="1"/>
</dbReference>
<accession>A0A645A025</accession>
<gene>
    <name evidence="3" type="primary">yjmC_14</name>
    <name evidence="3" type="ORF">SDC9_89847</name>
</gene>
<reference evidence="3" key="1">
    <citation type="submission" date="2019-08" db="EMBL/GenBank/DDBJ databases">
        <authorList>
            <person name="Kucharzyk K."/>
            <person name="Murdoch R.W."/>
            <person name="Higgins S."/>
            <person name="Loffler F."/>
        </authorList>
    </citation>
    <scope>NUCLEOTIDE SEQUENCE</scope>
</reference>
<dbReference type="EC" id="1.1.1.-" evidence="3"/>
<protein>
    <submittedName>
        <fullName evidence="3">Putative oxidoreductase YjmC</fullName>
        <ecNumber evidence="3">1.1.1.-</ecNumber>
    </submittedName>
</protein>
<dbReference type="PANTHER" id="PTHR11091">
    <property type="entry name" value="OXIDOREDUCTASE-RELATED"/>
    <property type="match status" value="1"/>
</dbReference>
<organism evidence="3">
    <name type="scientific">bioreactor metagenome</name>
    <dbReference type="NCBI Taxonomy" id="1076179"/>
    <lineage>
        <taxon>unclassified sequences</taxon>
        <taxon>metagenomes</taxon>
        <taxon>ecological metagenomes</taxon>
    </lineage>
</organism>
<dbReference type="Pfam" id="PF02615">
    <property type="entry name" value="Ldh_2"/>
    <property type="match status" value="1"/>
</dbReference>
<comment type="caution">
    <text evidence="3">The sequence shown here is derived from an EMBL/GenBank/DDBJ whole genome shotgun (WGS) entry which is preliminary data.</text>
</comment>
<dbReference type="AlphaFoldDB" id="A0A645A025"/>
<dbReference type="InterPro" id="IPR003767">
    <property type="entry name" value="Malate/L-lactate_DH-like"/>
</dbReference>
<dbReference type="InterPro" id="IPR043144">
    <property type="entry name" value="Mal/L-sulf/L-lact_DH-like_ah"/>
</dbReference>
<dbReference type="SUPFAM" id="SSF89733">
    <property type="entry name" value="L-sulfolactate dehydrogenase-like"/>
    <property type="match status" value="1"/>
</dbReference>